<keyword evidence="2 6" id="KW-0547">Nucleotide-binding</keyword>
<name>A0ABY7GSN0_9BACT</name>
<evidence type="ECO:0000313" key="9">
    <source>
        <dbReference type="EMBL" id="WAS89958.1"/>
    </source>
</evidence>
<dbReference type="SUPFAM" id="SSF48452">
    <property type="entry name" value="TPR-like"/>
    <property type="match status" value="3"/>
</dbReference>
<dbReference type="Pfam" id="PF00069">
    <property type="entry name" value="Pkinase"/>
    <property type="match status" value="1"/>
</dbReference>
<evidence type="ECO:0000256" key="6">
    <source>
        <dbReference type="PROSITE-ProRule" id="PRU10141"/>
    </source>
</evidence>
<dbReference type="PROSITE" id="PS00108">
    <property type="entry name" value="PROTEIN_KINASE_ST"/>
    <property type="match status" value="1"/>
</dbReference>
<sequence>MSPCLGTETLLELVEGRATAATRERAWAHASRCEACSELLSELASGATEVPSGDGALARTPDPPGEPEPGTSADDPLQPGARLGRYVLTSLLGAGAMGVVYAAHDPELGRVVALKLLRPHQYGRRPHLEERLLREAQAMARLMHPNVAAVHDVGRIGDRIFVAMEFIRGQTLAAWLRAEPRPQREILARFLLAGRGLAAAHSAGLVHRDFKPENVLVTEDGQVRVVDFGLARAAGDDPLASTAISSDGTPALADLTATGTVLGTPNYMAPEQHAGRPAEARSDQFSFCVALYAALYGARPFVGDTVESLAAAVRAGRLRPPPRGARVPRHIRRALLRGLSVAPADRFPTMDALLVALAREPGRRLRAAAGAVIAAGLVGTAAYAYAAEPGLCRGAARHLAGVWDGERREQVTLALTQAGASTGAVREVTATLDDYAARWVAMRTEACAATWIHGEQPEALLGLRTSCLDARLRELQALGERLRAADRETGEQAVRAAHRLTDLASCADVEALTAPVRPPADPQTRREVEALRARLAEVKSFWNAGRYREGLAQARTLTPAARALGYRPLVAEALHLEGVLADELGEFEAAARSLEAAVWQAEASRHDVAMANALTDWWWIAALEQARYDQLPVFEARLTAALERLGRPPAREATFLSMRGRIALERGELDAAEADLRNALAIVERRFGPDDLRTLEIVFFLAGVALQRTDGAGALPLLERVLAGQQRVLGEDHPDVAFTVETLGAALYAVHRYDEAEAAYERALAMMQRHLGPDHHRIATVLHNLALVHAWQGRDEDAIDRLRRATSLSERELGPDHPKTDDIRTALASALSRAGRYAEAEPMFRRVLANLRERVGPRHYLVGDALFGLGELEVELGRLEDARRSITESLAIIRKARGDDYAGADELRILGDIEFRLGHPGRSAELLEQSLALQSPDADPGTIAWTRALVARALYDDGRDRTRARALLREAWEHIRGDERMEEERATLEKWMQARRLRPPS</sequence>
<reference evidence="9" key="1">
    <citation type="submission" date="2022-11" db="EMBL/GenBank/DDBJ databases">
        <title>Minimal conservation of predation-associated metabolite biosynthetic gene clusters underscores biosynthetic potential of Myxococcota including descriptions for ten novel species: Archangium lansinium sp. nov., Myxococcus landrumus sp. nov., Nannocystis bai.</title>
        <authorList>
            <person name="Ahearne A."/>
            <person name="Stevens C."/>
            <person name="Dowd S."/>
        </authorList>
    </citation>
    <scope>NUCLEOTIDE SEQUENCE</scope>
    <source>
        <strain evidence="9">Fl3</strain>
    </source>
</reference>
<organism evidence="9 10">
    <name type="scientific">Nannocystis punicea</name>
    <dbReference type="NCBI Taxonomy" id="2995304"/>
    <lineage>
        <taxon>Bacteria</taxon>
        <taxon>Pseudomonadati</taxon>
        <taxon>Myxococcota</taxon>
        <taxon>Polyangia</taxon>
        <taxon>Nannocystales</taxon>
        <taxon>Nannocystaceae</taxon>
        <taxon>Nannocystis</taxon>
    </lineage>
</organism>
<evidence type="ECO:0000256" key="3">
    <source>
        <dbReference type="ARBA" id="ARBA00022777"/>
    </source>
</evidence>
<keyword evidence="5" id="KW-0802">TPR repeat</keyword>
<keyword evidence="1" id="KW-0808">Transferase</keyword>
<accession>A0ABY7GSN0</accession>
<dbReference type="InterPro" id="IPR000719">
    <property type="entry name" value="Prot_kinase_dom"/>
</dbReference>
<dbReference type="RefSeq" id="WP_269032283.1">
    <property type="nucleotide sequence ID" value="NZ_CP114040.1"/>
</dbReference>
<dbReference type="PANTHER" id="PTHR43289">
    <property type="entry name" value="MITOGEN-ACTIVATED PROTEIN KINASE KINASE KINASE 20-RELATED"/>
    <property type="match status" value="1"/>
</dbReference>
<dbReference type="EMBL" id="CP114040">
    <property type="protein sequence ID" value="WAS89958.1"/>
    <property type="molecule type" value="Genomic_DNA"/>
</dbReference>
<keyword evidence="4 6" id="KW-0067">ATP-binding</keyword>
<dbReference type="Gene3D" id="3.30.200.20">
    <property type="entry name" value="Phosphorylase Kinase, domain 1"/>
    <property type="match status" value="1"/>
</dbReference>
<evidence type="ECO:0000256" key="7">
    <source>
        <dbReference type="SAM" id="MobiDB-lite"/>
    </source>
</evidence>
<proteinExistence type="predicted"/>
<feature type="repeat" description="TPR" evidence="5">
    <location>
        <begin position="737"/>
        <end position="770"/>
    </location>
</feature>
<keyword evidence="10" id="KW-1185">Reference proteome</keyword>
<dbReference type="SMART" id="SM00028">
    <property type="entry name" value="TPR"/>
    <property type="match status" value="7"/>
</dbReference>
<feature type="region of interest" description="Disordered" evidence="7">
    <location>
        <begin position="47"/>
        <end position="80"/>
    </location>
</feature>
<gene>
    <name evidence="9" type="ORF">O0S08_27510</name>
</gene>
<protein>
    <submittedName>
        <fullName evidence="9">Serine/threonine-protein kinase</fullName>
    </submittedName>
</protein>
<dbReference type="InterPro" id="IPR008271">
    <property type="entry name" value="Ser/Thr_kinase_AS"/>
</dbReference>
<dbReference type="Pfam" id="PF13374">
    <property type="entry name" value="TPR_10"/>
    <property type="match status" value="1"/>
</dbReference>
<dbReference type="PANTHER" id="PTHR43289:SF34">
    <property type="entry name" value="SERINE_THREONINE-PROTEIN KINASE YBDM-RELATED"/>
    <property type="match status" value="1"/>
</dbReference>
<dbReference type="Pfam" id="PF13424">
    <property type="entry name" value="TPR_12"/>
    <property type="match status" value="3"/>
</dbReference>
<dbReference type="Gene3D" id="1.10.510.10">
    <property type="entry name" value="Transferase(Phosphotransferase) domain 1"/>
    <property type="match status" value="1"/>
</dbReference>
<evidence type="ECO:0000256" key="1">
    <source>
        <dbReference type="ARBA" id="ARBA00022679"/>
    </source>
</evidence>
<dbReference type="PROSITE" id="PS50011">
    <property type="entry name" value="PROTEIN_KINASE_DOM"/>
    <property type="match status" value="1"/>
</dbReference>
<dbReference type="InterPro" id="IPR011009">
    <property type="entry name" value="Kinase-like_dom_sf"/>
</dbReference>
<dbReference type="InterPro" id="IPR019734">
    <property type="entry name" value="TPR_rpt"/>
</dbReference>
<evidence type="ECO:0000259" key="8">
    <source>
        <dbReference type="PROSITE" id="PS50011"/>
    </source>
</evidence>
<dbReference type="SUPFAM" id="SSF56112">
    <property type="entry name" value="Protein kinase-like (PK-like)"/>
    <property type="match status" value="1"/>
</dbReference>
<dbReference type="Proteomes" id="UP001164459">
    <property type="component" value="Chromosome"/>
</dbReference>
<evidence type="ECO:0000256" key="5">
    <source>
        <dbReference type="PROSITE-ProRule" id="PRU00339"/>
    </source>
</evidence>
<dbReference type="Gene3D" id="1.25.40.10">
    <property type="entry name" value="Tetratricopeptide repeat domain"/>
    <property type="match status" value="2"/>
</dbReference>
<dbReference type="GO" id="GO:0016301">
    <property type="term" value="F:kinase activity"/>
    <property type="evidence" value="ECO:0007669"/>
    <property type="project" value="UniProtKB-KW"/>
</dbReference>
<feature type="binding site" evidence="6">
    <location>
        <position position="115"/>
    </location>
    <ligand>
        <name>ATP</name>
        <dbReference type="ChEBI" id="CHEBI:30616"/>
    </ligand>
</feature>
<dbReference type="CDD" id="cd14014">
    <property type="entry name" value="STKc_PknB_like"/>
    <property type="match status" value="1"/>
</dbReference>
<evidence type="ECO:0000256" key="4">
    <source>
        <dbReference type="ARBA" id="ARBA00022840"/>
    </source>
</evidence>
<evidence type="ECO:0000256" key="2">
    <source>
        <dbReference type="ARBA" id="ARBA00022741"/>
    </source>
</evidence>
<keyword evidence="3 9" id="KW-0418">Kinase</keyword>
<dbReference type="InterPro" id="IPR017441">
    <property type="entry name" value="Protein_kinase_ATP_BS"/>
</dbReference>
<feature type="domain" description="Protein kinase" evidence="8">
    <location>
        <begin position="86"/>
        <end position="358"/>
    </location>
</feature>
<evidence type="ECO:0000313" key="10">
    <source>
        <dbReference type="Proteomes" id="UP001164459"/>
    </source>
</evidence>
<dbReference type="PROSITE" id="PS50005">
    <property type="entry name" value="TPR"/>
    <property type="match status" value="1"/>
</dbReference>
<dbReference type="PROSITE" id="PS00107">
    <property type="entry name" value="PROTEIN_KINASE_ATP"/>
    <property type="match status" value="1"/>
</dbReference>
<dbReference type="InterPro" id="IPR011990">
    <property type="entry name" value="TPR-like_helical_dom_sf"/>
</dbReference>